<feature type="region of interest" description="Disordered" evidence="1">
    <location>
        <begin position="831"/>
        <end position="851"/>
    </location>
</feature>
<reference evidence="3" key="1">
    <citation type="journal article" date="2013" name="Nat. Genet.">
        <title>The duck genome and transcriptome provide insight into an avian influenza virus reservoir species.</title>
        <authorList>
            <person name="Huang Y."/>
            <person name="Li Y."/>
            <person name="Burt D.W."/>
            <person name="Chen H."/>
            <person name="Zhang Y."/>
            <person name="Qian W."/>
            <person name="Kim H."/>
            <person name="Gan S."/>
            <person name="Zhao Y."/>
            <person name="Li J."/>
            <person name="Yi K."/>
            <person name="Feng H."/>
            <person name="Zhu P."/>
            <person name="Li B."/>
            <person name="Liu Q."/>
            <person name="Fairley S."/>
            <person name="Magor K.E."/>
            <person name="Du Z."/>
            <person name="Hu X."/>
            <person name="Goodman L."/>
            <person name="Tafer H."/>
            <person name="Vignal A."/>
            <person name="Lee T."/>
            <person name="Kim K.W."/>
            <person name="Sheng Z."/>
            <person name="An Y."/>
            <person name="Searle S."/>
            <person name="Herrero J."/>
            <person name="Groenen M.A."/>
            <person name="Crooijmans R.P."/>
            <person name="Faraut T."/>
            <person name="Cai Q."/>
            <person name="Webster R.G."/>
            <person name="Aldridge J.R."/>
            <person name="Warren W.C."/>
            <person name="Bartschat S."/>
            <person name="Kehr S."/>
            <person name="Marz M."/>
            <person name="Stadler P.F."/>
            <person name="Smith J."/>
            <person name="Kraus R.H."/>
            <person name="Zhao Y."/>
            <person name="Ren L."/>
            <person name="Fei J."/>
            <person name="Morisson M."/>
            <person name="Kaiser P."/>
            <person name="Griffin D.K."/>
            <person name="Rao M."/>
            <person name="Pitel F."/>
            <person name="Wang J."/>
            <person name="Li N."/>
        </authorList>
    </citation>
    <scope>NUCLEOTIDE SEQUENCE [LARGE SCALE GENOMIC DNA]</scope>
</reference>
<accession>R0KWG8</accession>
<keyword evidence="3" id="KW-1185">Reference proteome</keyword>
<feature type="region of interest" description="Disordered" evidence="1">
    <location>
        <begin position="293"/>
        <end position="317"/>
    </location>
</feature>
<proteinExistence type="predicted"/>
<sequence>MAQAGASCPGGAVAAPSHLRAEHSLGRRRVSTGDTAACWCRRGCPKGLMITVADGGIVSRLIALCKLTLTVFIQVAGVVPVSLAVSRMARSTCWVPELPHRSSPLLHSLADGDGAAAECCLTEMNLQRRCCLQHQARAPPALLVAAACLNARESHQPAQSWPGRQLAPGQYAGPGVGQPVSRDFRSPSSNVSTGERAAILGTGMSVDDFTFVLYLITFPITMKQDVQAERASVHGQKEKKKCSPCCNMQKMHGDSLNGLEPSGTGIQAALPLPPASRMERMPKVDTTLTLHAASQERREQSCPSLQQSGSSTRTPFFSPPQAAESLLRRVSALGTRSGKPTAGLRRDKSGQTQIARAQLQLLFPVGRELAEAAAGWLDAMSPAYHSALGSGKAPLHSRAQLLSFPSQALSDLGTGRFWSSEGNWGIFPWLLMPSPKTVVPFLASCCAFAMLSFSTSVKAQLCGSPESTVAGVSGQAGGDGSPESTVAGVSGQGGGAHGDEAAVLQVWVASENSVATEEAVSTCCASWLRWLCHAVGPLMRALGLPGPGAAPAGSAGSPAALTVHCPHALGAGVAGVGNAGVQRWVLPPCMQACVLAKGEGAVEYFQCPPLTKSKDMVYLGQCHRGDKALLPEQLQKPCPLHPQLTAPLGTAWKAAPCLALPRWRQVHGQQAVMAIMRSRRDARNSSSLAGDISCVESWSHPPFIPGPTAKKGPLDGFSQQEQVPHPHAVSLRTCYVLAASACARPDSSGTVEVGVCAAAVQWGASCEALGVSQDIKPRLPSPVRLAGCKHSVANANVYATGKVNSMGEQTTGTVTSGWHWHTELMADPPLAEADPQHCAQPPAEEQGPQRARYQQLQTDPALHQEELFIQEGTIPKTFGCEMQGHRLTKGCNLATAAVCSEDNISKLIVAGLINGNCHGFWCITEPDKRKRSFINRPPEEAGREGRGVAQGARRCARSAALIWRFSLGVLPARPRRRFSTARQVSRCTWHCLLPLGMSWALPSGSSAILRSAEGTGCSLHLAIQKEGADLPCRWCWSPGSCEQQAVAVAPQLCGTISHGTTNQFGVASEVSVCTLQWLNELLNYGLKADLTLASEHSLCMLETRPAAASSTELLLCSREAAMRCHREQSTARGACPGEGPARGSAGCPRGAAGASPPQPELLLTAGASPQPCRKSMLLAAI</sequence>
<evidence type="ECO:0000256" key="1">
    <source>
        <dbReference type="SAM" id="MobiDB-lite"/>
    </source>
</evidence>
<feature type="region of interest" description="Disordered" evidence="1">
    <location>
        <begin position="1146"/>
        <end position="1166"/>
    </location>
</feature>
<dbReference type="AlphaFoldDB" id="R0KWG8"/>
<gene>
    <name evidence="2" type="ORF">Anapl_16743</name>
</gene>
<organism evidence="2 3">
    <name type="scientific">Anas platyrhynchos</name>
    <name type="common">Mallard</name>
    <name type="synonym">Anas boschas</name>
    <dbReference type="NCBI Taxonomy" id="8839"/>
    <lineage>
        <taxon>Eukaryota</taxon>
        <taxon>Metazoa</taxon>
        <taxon>Chordata</taxon>
        <taxon>Craniata</taxon>
        <taxon>Vertebrata</taxon>
        <taxon>Euteleostomi</taxon>
        <taxon>Archelosauria</taxon>
        <taxon>Archosauria</taxon>
        <taxon>Dinosauria</taxon>
        <taxon>Saurischia</taxon>
        <taxon>Theropoda</taxon>
        <taxon>Coelurosauria</taxon>
        <taxon>Aves</taxon>
        <taxon>Neognathae</taxon>
        <taxon>Galloanserae</taxon>
        <taxon>Anseriformes</taxon>
        <taxon>Anatidae</taxon>
        <taxon>Anatinae</taxon>
        <taxon>Anas</taxon>
    </lineage>
</organism>
<evidence type="ECO:0000313" key="2">
    <source>
        <dbReference type="EMBL" id="EOA93469.1"/>
    </source>
</evidence>
<dbReference type="EMBL" id="KB746221">
    <property type="protein sequence ID" value="EOA93469.1"/>
    <property type="molecule type" value="Genomic_DNA"/>
</dbReference>
<name>R0KWG8_ANAPL</name>
<dbReference type="Proteomes" id="UP000296049">
    <property type="component" value="Unassembled WGS sequence"/>
</dbReference>
<protein>
    <submittedName>
        <fullName evidence="2">Uncharacterized protein</fullName>
    </submittedName>
</protein>
<evidence type="ECO:0000313" key="3">
    <source>
        <dbReference type="Proteomes" id="UP000296049"/>
    </source>
</evidence>
<feature type="compositionally biased region" description="Polar residues" evidence="1">
    <location>
        <begin position="301"/>
        <end position="315"/>
    </location>
</feature>
<feature type="region of interest" description="Disordered" evidence="1">
    <location>
        <begin position="471"/>
        <end position="494"/>
    </location>
</feature>